<dbReference type="Pfam" id="PF21699">
    <property type="entry name" value="TM1266-like"/>
    <property type="match status" value="1"/>
</dbReference>
<dbReference type="SUPFAM" id="SSF55021">
    <property type="entry name" value="ACT-like"/>
    <property type="match status" value="1"/>
</dbReference>
<reference evidence="1 2" key="1">
    <citation type="submission" date="2020-03" db="EMBL/GenBank/DDBJ databases">
        <title>Genomic Encyclopedia of Type Strains, Phase IV (KMG-IV): sequencing the most valuable type-strain genomes for metagenomic binning, comparative biology and taxonomic classification.</title>
        <authorList>
            <person name="Goeker M."/>
        </authorList>
    </citation>
    <scope>NUCLEOTIDE SEQUENCE [LARGE SCALE GENOMIC DNA]</scope>
    <source>
        <strain evidence="1 2">DSM 24233</strain>
    </source>
</reference>
<dbReference type="EMBL" id="JAATJA010000002">
    <property type="protein sequence ID" value="NJB68160.1"/>
    <property type="molecule type" value="Genomic_DNA"/>
</dbReference>
<dbReference type="Proteomes" id="UP000580856">
    <property type="component" value="Unassembled WGS sequence"/>
</dbReference>
<dbReference type="RefSeq" id="WP_167941248.1">
    <property type="nucleotide sequence ID" value="NZ_JAATJA010000002.1"/>
</dbReference>
<comment type="caution">
    <text evidence="1">The sequence shown here is derived from an EMBL/GenBank/DDBJ whole genome shotgun (WGS) entry which is preliminary data.</text>
</comment>
<dbReference type="NCBIfam" id="TIGR03959">
    <property type="entry name" value="hyd_TM1266"/>
    <property type="match status" value="1"/>
</dbReference>
<dbReference type="AlphaFoldDB" id="A0A846QMA8"/>
<dbReference type="InterPro" id="IPR027271">
    <property type="entry name" value="Acetolactate_synth/TF_NikR_C"/>
</dbReference>
<dbReference type="Gene3D" id="3.30.70.1150">
    <property type="entry name" value="ACT-like. Chain A, domain 2"/>
    <property type="match status" value="1"/>
</dbReference>
<dbReference type="InterPro" id="IPR023860">
    <property type="entry name" value="FeFe-hyd_TM1266"/>
</dbReference>
<gene>
    <name evidence="1" type="ORF">GGQ74_001833</name>
</gene>
<accession>A0A846QMA8</accession>
<keyword evidence="2" id="KW-1185">Reference proteome</keyword>
<name>A0A846QMA8_9BACT</name>
<evidence type="ECO:0000313" key="1">
    <source>
        <dbReference type="EMBL" id="NJB68160.1"/>
    </source>
</evidence>
<proteinExistence type="predicted"/>
<organism evidence="1 2">
    <name type="scientific">Desulfobaculum xiamenense</name>
    <dbReference type="NCBI Taxonomy" id="995050"/>
    <lineage>
        <taxon>Bacteria</taxon>
        <taxon>Pseudomonadati</taxon>
        <taxon>Thermodesulfobacteriota</taxon>
        <taxon>Desulfovibrionia</taxon>
        <taxon>Desulfovibrionales</taxon>
        <taxon>Desulfovibrionaceae</taxon>
        <taxon>Desulfobaculum</taxon>
    </lineage>
</organism>
<sequence length="80" mass="8606">MEKRIGVIGIFIQNRCAAAAAVNDILSEYADIIVGRMGLPYKERGVNVISLIIEASTDQVGAMTGRLGQLDNVKVKSMLV</sequence>
<protein>
    <submittedName>
        <fullName evidence="1">Putative iron-only hydrogenase system regulator</fullName>
    </submittedName>
</protein>
<dbReference type="InterPro" id="IPR045865">
    <property type="entry name" value="ACT-like_dom_sf"/>
</dbReference>
<evidence type="ECO:0000313" key="2">
    <source>
        <dbReference type="Proteomes" id="UP000580856"/>
    </source>
</evidence>